<evidence type="ECO:0000313" key="2">
    <source>
        <dbReference type="Proteomes" id="UP001234202"/>
    </source>
</evidence>
<sequence length="528" mass="59021">MFSNTFMPLSRKNSDLLLPTSTVHAVSAGTCHQAKLGPINWILYPYRRKHLIRIGTVSGILGCWLLLRQYSHNGLEEFWDHGIAVDYGSEAGLMNTAAKEDPWDLDKDRLNPNPIRLPGAATSDRTATNLVEGLVPLEVNDPKPSVHSVLGEEAENAYVHGSRTLEDYFHSLSTFIDIAMPQSLSKDLHSALEQYTDNTRPTRYLKSNQQRLLGLGEKSGTKNIWQTDAKSEHAESAPVASWKENGEGWKWTLLNDADAARYVAKKMEHSRLKAVWDLLPSGILHSDMLRYLLLLLEGGIYSDTDTKRLKPLSEWGRGARLWKDGHGWLYGNDSGVELGNELLGIGIEALGPPSVLIGIEADVGDREDWHDWWPRPVQIVQWTISSTPHHPIALDVLRQITHQTANAIDWRSKQSQLVQDLVKAGESERAEKINRASILSEPKEGGPVGVMDWTGPGVWTDAVLRYLRVKFGLRWTDLQNLQEPMRIGDVVILPVTGFSPGVGLFGAKSPWDDQAMVEHLFAGSWKNH</sequence>
<organism evidence="1 2">
    <name type="scientific">Naganishia onofrii</name>
    <dbReference type="NCBI Taxonomy" id="1851511"/>
    <lineage>
        <taxon>Eukaryota</taxon>
        <taxon>Fungi</taxon>
        <taxon>Dikarya</taxon>
        <taxon>Basidiomycota</taxon>
        <taxon>Agaricomycotina</taxon>
        <taxon>Tremellomycetes</taxon>
        <taxon>Filobasidiales</taxon>
        <taxon>Filobasidiaceae</taxon>
        <taxon>Naganishia</taxon>
    </lineage>
</organism>
<name>A0ACC2XY18_9TREE</name>
<proteinExistence type="predicted"/>
<gene>
    <name evidence="1" type="ORF">QFC24_000222</name>
</gene>
<evidence type="ECO:0000313" key="1">
    <source>
        <dbReference type="EMBL" id="KAJ9127937.1"/>
    </source>
</evidence>
<dbReference type="EMBL" id="JASBWV010000001">
    <property type="protein sequence ID" value="KAJ9127937.1"/>
    <property type="molecule type" value="Genomic_DNA"/>
</dbReference>
<protein>
    <submittedName>
        <fullName evidence="1">Uncharacterized protein</fullName>
    </submittedName>
</protein>
<keyword evidence="2" id="KW-1185">Reference proteome</keyword>
<accession>A0ACC2XY18</accession>
<dbReference type="Proteomes" id="UP001234202">
    <property type="component" value="Unassembled WGS sequence"/>
</dbReference>
<reference evidence="1" key="1">
    <citation type="submission" date="2023-04" db="EMBL/GenBank/DDBJ databases">
        <title>Draft Genome sequencing of Naganishia species isolated from polar environments using Oxford Nanopore Technology.</title>
        <authorList>
            <person name="Leo P."/>
            <person name="Venkateswaran K."/>
        </authorList>
    </citation>
    <scope>NUCLEOTIDE SEQUENCE</scope>
    <source>
        <strain evidence="1">DBVPG 5303</strain>
    </source>
</reference>
<comment type="caution">
    <text evidence="1">The sequence shown here is derived from an EMBL/GenBank/DDBJ whole genome shotgun (WGS) entry which is preliminary data.</text>
</comment>